<protein>
    <recommendedName>
        <fullName evidence="3">M23ase beta-sheet core domain-containing protein</fullName>
    </recommendedName>
</protein>
<dbReference type="InterPro" id="IPR016047">
    <property type="entry name" value="M23ase_b-sheet_dom"/>
</dbReference>
<proteinExistence type="predicted"/>
<dbReference type="CDD" id="cd12797">
    <property type="entry name" value="M23_peptidase"/>
    <property type="match status" value="1"/>
</dbReference>
<organism evidence="4 5">
    <name type="scientific">Paenibacillus agaridevorans</name>
    <dbReference type="NCBI Taxonomy" id="171404"/>
    <lineage>
        <taxon>Bacteria</taxon>
        <taxon>Bacillati</taxon>
        <taxon>Bacillota</taxon>
        <taxon>Bacilli</taxon>
        <taxon>Bacillales</taxon>
        <taxon>Paenibacillaceae</taxon>
        <taxon>Paenibacillus</taxon>
    </lineage>
</organism>
<name>A0A2R5F3Y6_9BACL</name>
<dbReference type="InterPro" id="IPR050570">
    <property type="entry name" value="Cell_wall_metabolism_enzyme"/>
</dbReference>
<dbReference type="PANTHER" id="PTHR21666">
    <property type="entry name" value="PEPTIDASE-RELATED"/>
    <property type="match status" value="1"/>
</dbReference>
<feature type="coiled-coil region" evidence="1">
    <location>
        <begin position="76"/>
        <end position="120"/>
    </location>
</feature>
<dbReference type="AlphaFoldDB" id="A0A2R5F3Y6"/>
<dbReference type="Proteomes" id="UP000245202">
    <property type="component" value="Unassembled WGS sequence"/>
</dbReference>
<keyword evidence="2" id="KW-1133">Transmembrane helix</keyword>
<dbReference type="FunFam" id="2.70.70.10:FF:000006">
    <property type="entry name" value="M23 family peptidase"/>
    <property type="match status" value="1"/>
</dbReference>
<dbReference type="EMBL" id="BDQX01000356">
    <property type="protein sequence ID" value="GBG10791.1"/>
    <property type="molecule type" value="Genomic_DNA"/>
</dbReference>
<evidence type="ECO:0000259" key="3">
    <source>
        <dbReference type="Pfam" id="PF01551"/>
    </source>
</evidence>
<dbReference type="Pfam" id="PF01551">
    <property type="entry name" value="Peptidase_M23"/>
    <property type="match status" value="1"/>
</dbReference>
<evidence type="ECO:0000256" key="2">
    <source>
        <dbReference type="SAM" id="Phobius"/>
    </source>
</evidence>
<accession>A0A2R5F3Y6</accession>
<keyword evidence="5" id="KW-1185">Reference proteome</keyword>
<dbReference type="InterPro" id="IPR011055">
    <property type="entry name" value="Dup_hybrid_motif"/>
</dbReference>
<feature type="domain" description="M23ase beta-sheet core" evidence="3">
    <location>
        <begin position="223"/>
        <end position="317"/>
    </location>
</feature>
<dbReference type="RefSeq" id="WP_108995220.1">
    <property type="nucleotide sequence ID" value="NZ_BDQX01000356.1"/>
</dbReference>
<reference evidence="4 5" key="1">
    <citation type="submission" date="2017-08" db="EMBL/GenBank/DDBJ databases">
        <title>Substantial Increase in Enzyme Production by Combined Drug-Resistance Mutations in Paenibacillus agaridevorans.</title>
        <authorList>
            <person name="Tanaka Y."/>
            <person name="Funane K."/>
            <person name="Hosaka T."/>
            <person name="Shiwa Y."/>
            <person name="Fujita N."/>
            <person name="Miyazaki T."/>
            <person name="Yoshikawa H."/>
            <person name="Murakami K."/>
            <person name="Kasahara K."/>
            <person name="Inaoka T."/>
            <person name="Hiraga Y."/>
            <person name="Ochi K."/>
        </authorList>
    </citation>
    <scope>NUCLEOTIDE SEQUENCE [LARGE SCALE GENOMIC DNA]</scope>
    <source>
        <strain evidence="4 5">T-3040</strain>
    </source>
</reference>
<keyword evidence="2" id="KW-0472">Membrane</keyword>
<feature type="transmembrane region" description="Helical" evidence="2">
    <location>
        <begin position="28"/>
        <end position="51"/>
    </location>
</feature>
<sequence>MKRLSKLFTFVIIPEANQSVKRFTVSGYILVIVPSAIALLAICAAIFISLFSGSAAKLAHLQARLDLSQSGYEKSLQFKNDRIAALEADLTTLSAQADQIENKISEIAELESQLKEIVGIQSTDVHISSANNIPLSEGGQGGEEFSLMQSAEASSLANRTGQEFDLLASLMDELKPSLEATKSAILKHQQLLDITPTIWPSDNRKITSTFGVRRDPISGRSAVHNGLDIGGNRGDPIYAAADGVVTLSERTYPQGNNILIDHGRGIETRYLHLNARHVEVGDKVHKGQLIGELGNTGRSTGPHLHYEVIVNGTHVDPTPYIQEDREERE</sequence>
<evidence type="ECO:0000256" key="1">
    <source>
        <dbReference type="SAM" id="Coils"/>
    </source>
</evidence>
<evidence type="ECO:0000313" key="5">
    <source>
        <dbReference type="Proteomes" id="UP000245202"/>
    </source>
</evidence>
<evidence type="ECO:0000313" key="4">
    <source>
        <dbReference type="EMBL" id="GBG10791.1"/>
    </source>
</evidence>
<comment type="caution">
    <text evidence="4">The sequence shown here is derived from an EMBL/GenBank/DDBJ whole genome shotgun (WGS) entry which is preliminary data.</text>
</comment>
<dbReference type="SUPFAM" id="SSF51261">
    <property type="entry name" value="Duplicated hybrid motif"/>
    <property type="match status" value="1"/>
</dbReference>
<keyword evidence="2" id="KW-0812">Transmembrane</keyword>
<keyword evidence="1" id="KW-0175">Coiled coil</keyword>
<dbReference type="Gene3D" id="2.70.70.10">
    <property type="entry name" value="Glucose Permease (Domain IIA)"/>
    <property type="match status" value="1"/>
</dbReference>
<dbReference type="GO" id="GO:0004222">
    <property type="term" value="F:metalloendopeptidase activity"/>
    <property type="evidence" value="ECO:0007669"/>
    <property type="project" value="TreeGrafter"/>
</dbReference>
<dbReference type="PANTHER" id="PTHR21666:SF286">
    <property type="entry name" value="LIPOPROTEIN NLPD"/>
    <property type="match status" value="1"/>
</dbReference>
<gene>
    <name evidence="4" type="ORF">PAT3040_05555</name>
</gene>